<evidence type="ECO:0000313" key="7">
    <source>
        <dbReference type="EMBL" id="KAJ3131790.1"/>
    </source>
</evidence>
<evidence type="ECO:0000259" key="6">
    <source>
        <dbReference type="Pfam" id="PF06886"/>
    </source>
</evidence>
<evidence type="ECO:0000256" key="5">
    <source>
        <dbReference type="SAM" id="MobiDB-lite"/>
    </source>
</evidence>
<evidence type="ECO:0000313" key="8">
    <source>
        <dbReference type="Proteomes" id="UP001211907"/>
    </source>
</evidence>
<dbReference type="AlphaFoldDB" id="A0AAD5T7B4"/>
<feature type="compositionally biased region" description="Low complexity" evidence="5">
    <location>
        <begin position="70"/>
        <end position="97"/>
    </location>
</feature>
<dbReference type="GO" id="GO:0005856">
    <property type="term" value="C:cytoskeleton"/>
    <property type="evidence" value="ECO:0007669"/>
    <property type="project" value="UniProtKB-SubCell"/>
</dbReference>
<feature type="compositionally biased region" description="Low complexity" evidence="5">
    <location>
        <begin position="777"/>
        <end position="787"/>
    </location>
</feature>
<keyword evidence="3" id="KW-0963">Cytoplasm</keyword>
<reference evidence="7" key="1">
    <citation type="submission" date="2020-05" db="EMBL/GenBank/DDBJ databases">
        <title>Phylogenomic resolution of chytrid fungi.</title>
        <authorList>
            <person name="Stajich J.E."/>
            <person name="Amses K."/>
            <person name="Simmons R."/>
            <person name="Seto K."/>
            <person name="Myers J."/>
            <person name="Bonds A."/>
            <person name="Quandt C.A."/>
            <person name="Barry K."/>
            <person name="Liu P."/>
            <person name="Grigoriev I."/>
            <person name="Longcore J.E."/>
            <person name="James T.Y."/>
        </authorList>
    </citation>
    <scope>NUCLEOTIDE SEQUENCE</scope>
    <source>
        <strain evidence="7">JEL0513</strain>
    </source>
</reference>
<keyword evidence="4" id="KW-0206">Cytoskeleton</keyword>
<feature type="domain" description="TPX2 C-terminal" evidence="6">
    <location>
        <begin position="656"/>
        <end position="729"/>
    </location>
</feature>
<evidence type="ECO:0000256" key="2">
    <source>
        <dbReference type="ARBA" id="ARBA00005885"/>
    </source>
</evidence>
<feature type="region of interest" description="Disordered" evidence="5">
    <location>
        <begin position="1"/>
        <end position="103"/>
    </location>
</feature>
<protein>
    <submittedName>
        <fullName evidence="7">Protein tpx2</fullName>
    </submittedName>
</protein>
<dbReference type="Pfam" id="PF06886">
    <property type="entry name" value="TPX2"/>
    <property type="match status" value="1"/>
</dbReference>
<feature type="region of interest" description="Disordered" evidence="5">
    <location>
        <begin position="640"/>
        <end position="663"/>
    </location>
</feature>
<feature type="region of interest" description="Disordered" evidence="5">
    <location>
        <begin position="217"/>
        <end position="238"/>
    </location>
</feature>
<comment type="subcellular location">
    <subcellularLocation>
        <location evidence="1">Cytoplasm</location>
        <location evidence="1">Cytoskeleton</location>
    </subcellularLocation>
</comment>
<feature type="compositionally biased region" description="Polar residues" evidence="5">
    <location>
        <begin position="487"/>
        <end position="498"/>
    </location>
</feature>
<feature type="compositionally biased region" description="Low complexity" evidence="5">
    <location>
        <begin position="1"/>
        <end position="22"/>
    </location>
</feature>
<comment type="similarity">
    <text evidence="2">Belongs to the TPX2 family.</text>
</comment>
<sequence length="865" mass="95219">MDITPTKAKAQAQTPTQIQTQTHAYSSLKPSKLSASITAPSSSPLPETSPESAQSEISAPISSRLRPRTSRTPLRPAATTDSTPKSKASSKQQQSKDTSTDDAFEFNAPKFCDFSRVVAQQQQLSSLNGVPVAPSAEKGKPIDAWFDDHHSSPLAEATRVANPTALLDQLETEEDLQVTPKASKISPITAPSSTPKSYAAAVLQNLRNSGDQLILNSAPSPAAPKLTTASRRPSTARPTMNTVTTAANAAAPPQRPQTATTAAAAATKTSGDIGRMFAQLSLSATSVAAQQAIKRSVTHDSEAQERLLGATAAWKAKHADQYGEFGNSGVGGVAKKNGETTVPKEFSFMSRAGSTIKIKSPVIKKRKPIMKKFQTDLTVPKPFKFHDKPPRSSRYINTDEAPRSPFVPLVNRMKQFETGTPERFKTNARNPKTTEEMQIEEIANHPRFRARPLDKKILKDGNFGVPVVEKPALTVPKSPHFSRPRTAPSTYRQPPQPQQNIIKANPIRYAGTKPFEPHLEHRQIVPDDIHLPGEEMRHKKLREFEETLKAKQKEDEKKRMFMARPVPDLSAPAPLPEVKPRPPTEPEPFNLHAHNFPVVRSAFQTKPDGSIEISSAELVPQPPAAQIKFTAQPMPVFEPFVPKKSNKPPTVPDSVVLHTDSRAEERRAFEEAKRAREAMEEEMRDLVRLEREEFERHEIRKIRQDQTFQAQPIRQFPGVQVHASQKRLTEPASPMLKEKRERLARMKSALSNEFSGGSSRAGNNRGNYSAETANTYQQQQQQQRRSGSGSGSGGEDDEEGWVSDVPYGEFEAGGEEEDGGFEVKQVRVNEVASIGGFEGMAKKQWPKPVDWIDSDGFNGPGSGEF</sequence>
<feature type="region of interest" description="Disordered" evidence="5">
    <location>
        <begin position="563"/>
        <end position="591"/>
    </location>
</feature>
<feature type="compositionally biased region" description="Polar residues" evidence="5">
    <location>
        <begin position="227"/>
        <end position="237"/>
    </location>
</feature>
<dbReference type="Proteomes" id="UP001211907">
    <property type="component" value="Unassembled WGS sequence"/>
</dbReference>
<feature type="compositionally biased region" description="Low complexity" evidence="5">
    <location>
        <begin position="755"/>
        <end position="769"/>
    </location>
</feature>
<organism evidence="7 8">
    <name type="scientific">Physocladia obscura</name>
    <dbReference type="NCBI Taxonomy" id="109957"/>
    <lineage>
        <taxon>Eukaryota</taxon>
        <taxon>Fungi</taxon>
        <taxon>Fungi incertae sedis</taxon>
        <taxon>Chytridiomycota</taxon>
        <taxon>Chytridiomycota incertae sedis</taxon>
        <taxon>Chytridiomycetes</taxon>
        <taxon>Chytridiales</taxon>
        <taxon>Chytriomycetaceae</taxon>
        <taxon>Physocladia</taxon>
    </lineage>
</organism>
<gene>
    <name evidence="7" type="primary">TPX2_1</name>
    <name evidence="7" type="ORF">HK100_006005</name>
</gene>
<feature type="region of interest" description="Disordered" evidence="5">
    <location>
        <begin position="380"/>
        <end position="403"/>
    </location>
</feature>
<evidence type="ECO:0000256" key="1">
    <source>
        <dbReference type="ARBA" id="ARBA00004245"/>
    </source>
</evidence>
<feature type="compositionally biased region" description="Polar residues" evidence="5">
    <location>
        <begin position="23"/>
        <end position="37"/>
    </location>
</feature>
<comment type="caution">
    <text evidence="7">The sequence shown here is derived from an EMBL/GenBank/DDBJ whole genome shotgun (WGS) entry which is preliminary data.</text>
</comment>
<accession>A0AAD5T7B4</accession>
<keyword evidence="8" id="KW-1185">Reference proteome</keyword>
<feature type="compositionally biased region" description="Low complexity" evidence="5">
    <location>
        <begin position="38"/>
        <end position="53"/>
    </location>
</feature>
<name>A0AAD5T7B4_9FUNG</name>
<feature type="region of interest" description="Disordered" evidence="5">
    <location>
        <begin position="702"/>
        <end position="823"/>
    </location>
</feature>
<evidence type="ECO:0000256" key="3">
    <source>
        <dbReference type="ARBA" id="ARBA00022490"/>
    </source>
</evidence>
<dbReference type="EMBL" id="JADGJH010000279">
    <property type="protein sequence ID" value="KAJ3131790.1"/>
    <property type="molecule type" value="Genomic_DNA"/>
</dbReference>
<dbReference type="InterPro" id="IPR027329">
    <property type="entry name" value="TPX2_C"/>
</dbReference>
<proteinExistence type="inferred from homology"/>
<evidence type="ECO:0000256" key="4">
    <source>
        <dbReference type="ARBA" id="ARBA00023212"/>
    </source>
</evidence>
<feature type="region of interest" description="Disordered" evidence="5">
    <location>
        <begin position="475"/>
        <end position="498"/>
    </location>
</feature>